<dbReference type="Pfam" id="PF06638">
    <property type="entry name" value="Strabismus"/>
    <property type="match status" value="1"/>
</dbReference>
<proteinExistence type="inferred from homology"/>
<evidence type="ECO:0000256" key="5">
    <source>
        <dbReference type="ARBA" id="ARBA00023136"/>
    </source>
</evidence>
<keyword evidence="3 7" id="KW-0812">Transmembrane</keyword>
<name>A0A0N5AEX2_9BILA</name>
<reference evidence="9" key="1">
    <citation type="submission" date="2017-02" db="UniProtKB">
        <authorList>
            <consortium name="WormBaseParasite"/>
        </authorList>
    </citation>
    <scope>IDENTIFICATION</scope>
</reference>
<comment type="similarity">
    <text evidence="6">Belongs to the Vang family.</text>
</comment>
<evidence type="ECO:0000256" key="3">
    <source>
        <dbReference type="ARBA" id="ARBA00022692"/>
    </source>
</evidence>
<evidence type="ECO:0000256" key="6">
    <source>
        <dbReference type="ARBA" id="ARBA00025718"/>
    </source>
</evidence>
<dbReference type="PANTHER" id="PTHR20886">
    <property type="entry name" value="VANG-LIKE PROTEIN"/>
    <property type="match status" value="1"/>
</dbReference>
<dbReference type="AlphaFoldDB" id="A0A0N5AEX2"/>
<dbReference type="InterPro" id="IPR009539">
    <property type="entry name" value="VANGL"/>
</dbReference>
<keyword evidence="2" id="KW-1003">Cell membrane</keyword>
<feature type="transmembrane region" description="Helical" evidence="7">
    <location>
        <begin position="97"/>
        <end position="121"/>
    </location>
</feature>
<comment type="subcellular location">
    <subcellularLocation>
        <location evidence="1">Cell membrane</location>
        <topology evidence="1">Multi-pass membrane protein</topology>
    </subcellularLocation>
</comment>
<keyword evidence="5 7" id="KW-0472">Membrane</keyword>
<dbReference type="GO" id="GO:0005886">
    <property type="term" value="C:plasma membrane"/>
    <property type="evidence" value="ECO:0007669"/>
    <property type="project" value="UniProtKB-SubCell"/>
</dbReference>
<evidence type="ECO:0000256" key="4">
    <source>
        <dbReference type="ARBA" id="ARBA00022989"/>
    </source>
</evidence>
<feature type="transmembrane region" description="Helical" evidence="7">
    <location>
        <begin position="174"/>
        <end position="201"/>
    </location>
</feature>
<keyword evidence="4 7" id="KW-1133">Transmembrane helix</keyword>
<evidence type="ECO:0000256" key="7">
    <source>
        <dbReference type="SAM" id="Phobius"/>
    </source>
</evidence>
<sequence length="536" mass="60961">MSVVSENSSRWMSHRLSRNHRNVFHSFSGWETVTPLAISQFSTSSSKNAKASTVDDKWADNTTVITGTTNERSYRGTADGGVVSLAARRTIRRCCRIFWICSASLFYLFTLLSAPIMASIQLVLQQLNSSWPQILWQKDCWILLFDVTIKSLLFLVAVWVFFFRKAAAVMPRLYLQRAALTLFAVFILFAFWLFYVVKVLIEQQNEYKMALEFAGNLLDALLCCHYIAVIVLELRPYRPEFIVHVLRDPDGESQNHLIGVMSIQEAAVYVLHIYNAYFPSYNPYLNKDGEISRFRSAFSVCINFYTGSSHVSSGFKMYDIEGLGDCTISESNARVLMEAALKRRFSGHNERYYAMMEWQKRVMKCKYRLISATEDAFASVQSIIANNQKTKQSIGEPMEALSAAQAVFSVIARPLNKYLKVTRQQPIHTANQVVSHIAQCLTLNFSAATFLQRFFSSRFPLPDCREAIKWSVVCSAQVSTTIKNGTMFVLRSHQRNQNARVQLLCTVHSLSFYNLTEQQSSSSKFAFKIIAKSADG</sequence>
<dbReference type="STRING" id="451379.A0A0N5AEX2"/>
<accession>A0A0N5AEX2</accession>
<dbReference type="WBParaSite" id="SMUV_0000279901-mRNA-1">
    <property type="protein sequence ID" value="SMUV_0000279901-mRNA-1"/>
    <property type="gene ID" value="SMUV_0000279901"/>
</dbReference>
<evidence type="ECO:0000313" key="9">
    <source>
        <dbReference type="WBParaSite" id="SMUV_0000279901-mRNA-1"/>
    </source>
</evidence>
<dbReference type="Proteomes" id="UP000046393">
    <property type="component" value="Unplaced"/>
</dbReference>
<evidence type="ECO:0000256" key="2">
    <source>
        <dbReference type="ARBA" id="ARBA00022475"/>
    </source>
</evidence>
<keyword evidence="8" id="KW-1185">Reference proteome</keyword>
<evidence type="ECO:0000313" key="8">
    <source>
        <dbReference type="Proteomes" id="UP000046393"/>
    </source>
</evidence>
<feature type="transmembrane region" description="Helical" evidence="7">
    <location>
        <begin position="141"/>
        <end position="162"/>
    </location>
</feature>
<organism evidence="8 9">
    <name type="scientific">Syphacia muris</name>
    <dbReference type="NCBI Taxonomy" id="451379"/>
    <lineage>
        <taxon>Eukaryota</taxon>
        <taxon>Metazoa</taxon>
        <taxon>Ecdysozoa</taxon>
        <taxon>Nematoda</taxon>
        <taxon>Chromadorea</taxon>
        <taxon>Rhabditida</taxon>
        <taxon>Spirurina</taxon>
        <taxon>Oxyuridomorpha</taxon>
        <taxon>Oxyuroidea</taxon>
        <taxon>Oxyuridae</taxon>
        <taxon>Syphacia</taxon>
    </lineage>
</organism>
<protein>
    <submittedName>
        <fullName evidence="9">Vang-like protein</fullName>
    </submittedName>
</protein>
<evidence type="ECO:0000256" key="1">
    <source>
        <dbReference type="ARBA" id="ARBA00004651"/>
    </source>
</evidence>